<protein>
    <recommendedName>
        <fullName evidence="3">CHAT domain-containing protein</fullName>
    </recommendedName>
</protein>
<dbReference type="RefSeq" id="WP_330088198.1">
    <property type="nucleotide sequence ID" value="NZ_JAUGZK010000008.1"/>
</dbReference>
<comment type="caution">
    <text evidence="1">The sequence shown here is derived from an EMBL/GenBank/DDBJ whole genome shotgun (WGS) entry which is preliminary data.</text>
</comment>
<dbReference type="EMBL" id="JAUGZK010000008">
    <property type="protein sequence ID" value="MEE2024871.1"/>
    <property type="molecule type" value="Genomic_DNA"/>
</dbReference>
<evidence type="ECO:0000313" key="2">
    <source>
        <dbReference type="Proteomes" id="UP001339167"/>
    </source>
</evidence>
<accession>A0ABU7JGR0</accession>
<dbReference type="Proteomes" id="UP001339167">
    <property type="component" value="Unassembled WGS sequence"/>
</dbReference>
<organism evidence="1 2">
    <name type="scientific">Alkalimonas mucilaginosa</name>
    <dbReference type="NCBI Taxonomy" id="3057676"/>
    <lineage>
        <taxon>Bacteria</taxon>
        <taxon>Pseudomonadati</taxon>
        <taxon>Pseudomonadota</taxon>
        <taxon>Gammaproteobacteria</taxon>
        <taxon>Alkalimonas</taxon>
    </lineage>
</organism>
<name>A0ABU7JGR0_9GAMM</name>
<gene>
    <name evidence="1" type="ORF">QWF21_11490</name>
</gene>
<keyword evidence="2" id="KW-1185">Reference proteome</keyword>
<sequence>MSIEVLIIESRSFGDIYNNVQEGRTLRDVLQIQNIKSDYQEVATKEQLGKALKRAGKDSIKYIHFSAHGAKDGFELTNGEFIDWESFDDIGWPNLKGKCVVFSSCDIAKGVSEVFDYHKTFCNAFVAPTRKILWSEGIVAFSAFYHRAMKQDSTVEQDVKVMNSITVAGTFKYIPASPSSATYVIGG</sequence>
<proteinExistence type="predicted"/>
<evidence type="ECO:0008006" key="3">
    <source>
        <dbReference type="Google" id="ProtNLM"/>
    </source>
</evidence>
<evidence type="ECO:0000313" key="1">
    <source>
        <dbReference type="EMBL" id="MEE2024871.1"/>
    </source>
</evidence>
<reference evidence="1 2" key="1">
    <citation type="submission" date="2023-06" db="EMBL/GenBank/DDBJ databases">
        <title>Alkalimonas sp., MEB004 an alkaliphilic bacterium isolated from Lonar Lake, India.</title>
        <authorList>
            <person name="Joshi A."/>
            <person name="Thite S."/>
        </authorList>
    </citation>
    <scope>NUCLEOTIDE SEQUENCE [LARGE SCALE GENOMIC DNA]</scope>
    <source>
        <strain evidence="1 2">MEB004</strain>
    </source>
</reference>